<gene>
    <name evidence="1" type="ORF">EM151A_0346</name>
</gene>
<reference evidence="1 2" key="1">
    <citation type="submission" date="2019-07" db="EMBL/GenBank/DDBJ databases">
        <title>antibiotic susceptibility of plant-derived lactic acid bacteria.</title>
        <authorList>
            <person name="Sugiyama M."/>
            <person name="Noda M."/>
        </authorList>
    </citation>
    <scope>NUCLEOTIDE SEQUENCE [LARGE SCALE GENOMIC DNA]</scope>
    <source>
        <strain evidence="1 2">15-1A</strain>
    </source>
</reference>
<evidence type="ECO:0000313" key="1">
    <source>
        <dbReference type="EMBL" id="BBM13588.1"/>
    </source>
</evidence>
<dbReference type="EMBL" id="AP019810">
    <property type="protein sequence ID" value="BBM13588.1"/>
    <property type="molecule type" value="Genomic_DNA"/>
</dbReference>
<evidence type="ECO:0000313" key="2">
    <source>
        <dbReference type="Proteomes" id="UP000509460"/>
    </source>
</evidence>
<sequence>MIFSACGVSQICIYSTSGKHYYCCFYEALSARYSGTFVVTGGISISYFKINIYSEVKDFLMTWVNKKRRCGTY</sequence>
<dbReference type="Proteomes" id="UP000509460">
    <property type="component" value="Chromosome"/>
</dbReference>
<accession>A0AAI8R786</accession>
<organism evidence="1 2">
    <name type="scientific">Enterococcus mundtii</name>
    <dbReference type="NCBI Taxonomy" id="53346"/>
    <lineage>
        <taxon>Bacteria</taxon>
        <taxon>Bacillati</taxon>
        <taxon>Bacillota</taxon>
        <taxon>Bacilli</taxon>
        <taxon>Lactobacillales</taxon>
        <taxon>Enterococcaceae</taxon>
        <taxon>Enterococcus</taxon>
    </lineage>
</organism>
<protein>
    <submittedName>
        <fullName evidence="1">Uncharacterized protein</fullName>
    </submittedName>
</protein>
<proteinExistence type="predicted"/>
<dbReference type="AlphaFoldDB" id="A0AAI8R786"/>
<name>A0AAI8R786_ENTMU</name>